<dbReference type="EMBL" id="AVOT02003015">
    <property type="protein sequence ID" value="MBW0472233.1"/>
    <property type="molecule type" value="Genomic_DNA"/>
</dbReference>
<accession>A0A9Q3BVU6</accession>
<dbReference type="OrthoDB" id="7691805at2759"/>
<reference evidence="1" key="1">
    <citation type="submission" date="2021-03" db="EMBL/GenBank/DDBJ databases">
        <title>Draft genome sequence of rust myrtle Austropuccinia psidii MF-1, a brazilian biotype.</title>
        <authorList>
            <person name="Quecine M.C."/>
            <person name="Pachon D.M.R."/>
            <person name="Bonatelli M.L."/>
            <person name="Correr F.H."/>
            <person name="Franceschini L.M."/>
            <person name="Leite T.F."/>
            <person name="Margarido G.R.A."/>
            <person name="Almeida C.A."/>
            <person name="Ferrarezi J.A."/>
            <person name="Labate C.A."/>
        </authorList>
    </citation>
    <scope>NUCLEOTIDE SEQUENCE</scope>
    <source>
        <strain evidence="1">MF-1</strain>
    </source>
</reference>
<dbReference type="CDD" id="cd09272">
    <property type="entry name" value="RNase_HI_RT_Ty1"/>
    <property type="match status" value="1"/>
</dbReference>
<protein>
    <recommendedName>
        <fullName evidence="3">Copia protein</fullName>
    </recommendedName>
</protein>
<gene>
    <name evidence="1" type="ORF">O181_011948</name>
</gene>
<dbReference type="Proteomes" id="UP000765509">
    <property type="component" value="Unassembled WGS sequence"/>
</dbReference>
<dbReference type="AlphaFoldDB" id="A0A9Q3BVU6"/>
<evidence type="ECO:0000313" key="2">
    <source>
        <dbReference type="Proteomes" id="UP000765509"/>
    </source>
</evidence>
<name>A0A9Q3BVU6_9BASI</name>
<keyword evidence="2" id="KW-1185">Reference proteome</keyword>
<comment type="caution">
    <text evidence="1">The sequence shown here is derived from an EMBL/GenBank/DDBJ whole genome shotgun (WGS) entry which is preliminary data.</text>
</comment>
<evidence type="ECO:0008006" key="3">
    <source>
        <dbReference type="Google" id="ProtNLM"/>
    </source>
</evidence>
<proteinExistence type="predicted"/>
<evidence type="ECO:0000313" key="1">
    <source>
        <dbReference type="EMBL" id="MBW0472233.1"/>
    </source>
</evidence>
<sequence length="98" mass="10832">MRAPVGWNLSRQTCVASSACQEEYMAISLAAKAGTWISQNIAAITGNITPLLLSDNQSAVKIATNSWSRKNSRHIQREFHLINELVTNEHVPIKWVGS</sequence>
<organism evidence="1 2">
    <name type="scientific">Austropuccinia psidii MF-1</name>
    <dbReference type="NCBI Taxonomy" id="1389203"/>
    <lineage>
        <taxon>Eukaryota</taxon>
        <taxon>Fungi</taxon>
        <taxon>Dikarya</taxon>
        <taxon>Basidiomycota</taxon>
        <taxon>Pucciniomycotina</taxon>
        <taxon>Pucciniomycetes</taxon>
        <taxon>Pucciniales</taxon>
        <taxon>Sphaerophragmiaceae</taxon>
        <taxon>Austropuccinia</taxon>
    </lineage>
</organism>